<name>A0A2H0XCR7_UNCKA</name>
<dbReference type="SUPFAM" id="SSF51713">
    <property type="entry name" value="tRNA-guanine transglycosylase"/>
    <property type="match status" value="1"/>
</dbReference>
<feature type="domain" description="tRNA-guanine(15) transglycosylase-like" evidence="2">
    <location>
        <begin position="4"/>
        <end position="362"/>
    </location>
</feature>
<protein>
    <recommendedName>
        <fullName evidence="2">tRNA-guanine(15) transglycosylase-like domain-containing protein</fullName>
    </recommendedName>
</protein>
<dbReference type="GO" id="GO:0006400">
    <property type="term" value="P:tRNA modification"/>
    <property type="evidence" value="ECO:0007669"/>
    <property type="project" value="InterPro"/>
</dbReference>
<dbReference type="GO" id="GO:0046872">
    <property type="term" value="F:metal ion binding"/>
    <property type="evidence" value="ECO:0007669"/>
    <property type="project" value="UniProtKB-KW"/>
</dbReference>
<dbReference type="Pfam" id="PF01702">
    <property type="entry name" value="TGT"/>
    <property type="match status" value="1"/>
</dbReference>
<dbReference type="EMBL" id="PEYU01000014">
    <property type="protein sequence ID" value="PIS22641.1"/>
    <property type="molecule type" value="Genomic_DNA"/>
</dbReference>
<dbReference type="NCBIfam" id="TIGR00449">
    <property type="entry name" value="tgt_general"/>
    <property type="match status" value="1"/>
</dbReference>
<dbReference type="Gene3D" id="3.20.20.105">
    <property type="entry name" value="Queuine tRNA-ribosyltransferase-like"/>
    <property type="match status" value="1"/>
</dbReference>
<gene>
    <name evidence="3" type="ORF">COT50_00810</name>
</gene>
<dbReference type="InterPro" id="IPR036511">
    <property type="entry name" value="TGT-like_sf"/>
</dbReference>
<dbReference type="Proteomes" id="UP000231252">
    <property type="component" value="Unassembled WGS sequence"/>
</dbReference>
<comment type="caution">
    <text evidence="3">The sequence shown here is derived from an EMBL/GenBank/DDBJ whole genome shotgun (WGS) entry which is preliminary data.</text>
</comment>
<evidence type="ECO:0000313" key="4">
    <source>
        <dbReference type="Proteomes" id="UP000231252"/>
    </source>
</evidence>
<proteinExistence type="predicted"/>
<evidence type="ECO:0000313" key="3">
    <source>
        <dbReference type="EMBL" id="PIS22641.1"/>
    </source>
</evidence>
<keyword evidence="1" id="KW-0479">Metal-binding</keyword>
<sequence>MKSLVVKGRTINLPDFFPDATKGVIRACSSEDVAQAGINGLIVNTYHLLTQPGTTVLEQAGGVKKYMNWNGTIISDSGGWQIFSLIYRNSNLGSINKGGVTFIKETMGGKFKYKITPEKCIQTQFGIGADIMICLDYFTPENPSSDDLDISVKRTVEWAGRCKEEFDTLCRQKKLVKEDRPLLFCVLQGGRDKKSVEKCANGLRKFKFDGWGLGGWLFDKEGKLDLDICQHYYNCMEREKPTYALGIGNPQAIVDCAKIGFDIFDCVLPTRDARHKRLYVFNNEIASSAITGGVKWYSTFQIDREKYIRDFSPISEFCDCFTCKNYTRAYLRHLFEIEDTLAYRLATIHNLRMYSMLMGSLRGK</sequence>
<organism evidence="3 4">
    <name type="scientific">candidate division WWE3 bacterium CG08_land_8_20_14_0_20_41_10</name>
    <dbReference type="NCBI Taxonomy" id="1975085"/>
    <lineage>
        <taxon>Bacteria</taxon>
        <taxon>Katanobacteria</taxon>
    </lineage>
</organism>
<evidence type="ECO:0000256" key="1">
    <source>
        <dbReference type="ARBA" id="ARBA00022723"/>
    </source>
</evidence>
<dbReference type="InterPro" id="IPR002616">
    <property type="entry name" value="tRNA_ribo_trans-like"/>
</dbReference>
<dbReference type="PANTHER" id="PTHR43468:SF1">
    <property type="entry name" value="TRNA-GUANOSINE(34) QUEUINE TRANSGLYCOSYLASE"/>
    <property type="match status" value="1"/>
</dbReference>
<accession>A0A2H0XCR7</accession>
<evidence type="ECO:0000259" key="2">
    <source>
        <dbReference type="Pfam" id="PF01702"/>
    </source>
</evidence>
<reference evidence="4" key="1">
    <citation type="submission" date="2017-09" db="EMBL/GenBank/DDBJ databases">
        <title>Depth-based differentiation of microbial function through sediment-hosted aquifers and enrichment of novel symbionts in the deep terrestrial subsurface.</title>
        <authorList>
            <person name="Probst A.J."/>
            <person name="Ladd B."/>
            <person name="Jarett J.K."/>
            <person name="Geller-Mcgrath D.E."/>
            <person name="Sieber C.M.K."/>
            <person name="Emerson J.B."/>
            <person name="Anantharaman K."/>
            <person name="Thomas B.C."/>
            <person name="Malmstrom R."/>
            <person name="Stieglmeier M."/>
            <person name="Klingl A."/>
            <person name="Woyke T."/>
            <person name="Ryan C.M."/>
            <person name="Banfield J.F."/>
        </authorList>
    </citation>
    <scope>NUCLEOTIDE SEQUENCE [LARGE SCALE GENOMIC DNA]</scope>
</reference>
<dbReference type="AlphaFoldDB" id="A0A2H0XCR7"/>
<dbReference type="PANTHER" id="PTHR43468">
    <property type="match status" value="1"/>
</dbReference>